<accession>A0A0N4UW15</accession>
<dbReference type="GO" id="GO:0006285">
    <property type="term" value="P:base-excision repair, AP site formation"/>
    <property type="evidence" value="ECO:0007669"/>
    <property type="project" value="TreeGrafter"/>
</dbReference>
<keyword evidence="2" id="KW-1185">Reference proteome</keyword>
<proteinExistence type="predicted"/>
<dbReference type="PANTHER" id="PTHR10242">
    <property type="entry name" value="8-OXOGUANINE DNA GLYCOSYLASE"/>
    <property type="match status" value="1"/>
</dbReference>
<gene>
    <name evidence="1" type="ORF">EVEC_LOCUS1369</name>
</gene>
<protein>
    <submittedName>
        <fullName evidence="3">DNA-(apurinic or apyrimidinic site) lyase</fullName>
    </submittedName>
</protein>
<dbReference type="GO" id="GO:0005634">
    <property type="term" value="C:nucleus"/>
    <property type="evidence" value="ECO:0007669"/>
    <property type="project" value="TreeGrafter"/>
</dbReference>
<dbReference type="STRING" id="51028.A0A0N4UW15"/>
<reference evidence="1 2" key="2">
    <citation type="submission" date="2018-10" db="EMBL/GenBank/DDBJ databases">
        <authorList>
            <consortium name="Pathogen Informatics"/>
        </authorList>
    </citation>
    <scope>NUCLEOTIDE SEQUENCE [LARGE SCALE GENOMIC DNA]</scope>
</reference>
<dbReference type="EMBL" id="UXUI01007202">
    <property type="protein sequence ID" value="VDD86226.1"/>
    <property type="molecule type" value="Genomic_DNA"/>
</dbReference>
<evidence type="ECO:0000313" key="1">
    <source>
        <dbReference type="EMBL" id="VDD86226.1"/>
    </source>
</evidence>
<dbReference type="AlphaFoldDB" id="A0A0N4UW15"/>
<name>A0A0N4UW15_ENTVE</name>
<organism evidence="3">
    <name type="scientific">Enterobius vermicularis</name>
    <name type="common">Human pinworm</name>
    <dbReference type="NCBI Taxonomy" id="51028"/>
    <lineage>
        <taxon>Eukaryota</taxon>
        <taxon>Metazoa</taxon>
        <taxon>Ecdysozoa</taxon>
        <taxon>Nematoda</taxon>
        <taxon>Chromadorea</taxon>
        <taxon>Rhabditida</taxon>
        <taxon>Spirurina</taxon>
        <taxon>Oxyuridomorpha</taxon>
        <taxon>Oxyuroidea</taxon>
        <taxon>Oxyuridae</taxon>
        <taxon>Enterobius</taxon>
    </lineage>
</organism>
<dbReference type="InterPro" id="IPR023170">
    <property type="entry name" value="HhH_base_excis_C"/>
</dbReference>
<evidence type="ECO:0000313" key="2">
    <source>
        <dbReference type="Proteomes" id="UP000274131"/>
    </source>
</evidence>
<evidence type="ECO:0000313" key="3">
    <source>
        <dbReference type="WBParaSite" id="EVEC_0000166101-mRNA-1"/>
    </source>
</evidence>
<dbReference type="OrthoDB" id="238681at2759"/>
<dbReference type="WBParaSite" id="EVEC_0000166101-mRNA-1">
    <property type="protein sequence ID" value="EVEC_0000166101-mRNA-1"/>
    <property type="gene ID" value="EVEC_0000166101"/>
</dbReference>
<reference evidence="3" key="1">
    <citation type="submission" date="2017-02" db="UniProtKB">
        <authorList>
            <consortium name="WormBaseParasite"/>
        </authorList>
    </citation>
    <scope>IDENTIFICATION</scope>
</reference>
<dbReference type="Proteomes" id="UP000274131">
    <property type="component" value="Unassembled WGS sequence"/>
</dbReference>
<dbReference type="GO" id="GO:0034039">
    <property type="term" value="F:8-oxo-7,8-dihydroguanine DNA N-glycosylase activity"/>
    <property type="evidence" value="ECO:0007669"/>
    <property type="project" value="TreeGrafter"/>
</dbReference>
<dbReference type="InterPro" id="IPR052054">
    <property type="entry name" value="Oxidative_DNA_repair_enzyme"/>
</dbReference>
<dbReference type="Gene3D" id="1.10.1670.10">
    <property type="entry name" value="Helix-hairpin-Helix base-excision DNA repair enzymes (C-terminal)"/>
    <property type="match status" value="1"/>
</dbReference>
<dbReference type="PANTHER" id="PTHR10242:SF2">
    <property type="entry name" value="N-GLYCOSYLASE_DNA LYASE"/>
    <property type="match status" value="1"/>
</dbReference>
<sequence length="115" mass="13067">MGLRMNSVVPVDTHVIKLTAENYLSTLKTKKTIGKELYRKIGAIWFSTFGEYAGWAHSVLFSSKLHSFTRTRNKLFAEKSVKKPKTQCPLMIFIVAHKFKANSAGLTSLHPFQHK</sequence>